<organism evidence="2 3">
    <name type="scientific">Staurois parvus</name>
    <dbReference type="NCBI Taxonomy" id="386267"/>
    <lineage>
        <taxon>Eukaryota</taxon>
        <taxon>Metazoa</taxon>
        <taxon>Chordata</taxon>
        <taxon>Craniata</taxon>
        <taxon>Vertebrata</taxon>
        <taxon>Euteleostomi</taxon>
        <taxon>Amphibia</taxon>
        <taxon>Batrachia</taxon>
        <taxon>Anura</taxon>
        <taxon>Neobatrachia</taxon>
        <taxon>Ranoidea</taxon>
        <taxon>Ranidae</taxon>
        <taxon>Staurois</taxon>
    </lineage>
</organism>
<evidence type="ECO:0000313" key="2">
    <source>
        <dbReference type="EMBL" id="CAI9590537.1"/>
    </source>
</evidence>
<feature type="compositionally biased region" description="Low complexity" evidence="1">
    <location>
        <begin position="74"/>
        <end position="96"/>
    </location>
</feature>
<dbReference type="EMBL" id="CATNWA010016174">
    <property type="protein sequence ID" value="CAI9590537.1"/>
    <property type="molecule type" value="Genomic_DNA"/>
</dbReference>
<gene>
    <name evidence="2" type="ORF">SPARVUS_LOCUS11060276</name>
</gene>
<sequence>MEGGTDAVLAAAFPSLHAAPSSAARMASGSNLDDLDRIMKSSLHLEEDDFVPELPRSIHPQRETGLGGNNQRHGPGSRYTSSRRTSHRSGTSDALL</sequence>
<protein>
    <submittedName>
        <fullName evidence="2">Uncharacterized protein</fullName>
    </submittedName>
</protein>
<proteinExistence type="predicted"/>
<name>A0ABN9F1M2_9NEOB</name>
<comment type="caution">
    <text evidence="2">The sequence shown here is derived from an EMBL/GenBank/DDBJ whole genome shotgun (WGS) entry which is preliminary data.</text>
</comment>
<dbReference type="Proteomes" id="UP001162483">
    <property type="component" value="Unassembled WGS sequence"/>
</dbReference>
<evidence type="ECO:0000256" key="1">
    <source>
        <dbReference type="SAM" id="MobiDB-lite"/>
    </source>
</evidence>
<feature type="region of interest" description="Disordered" evidence="1">
    <location>
        <begin position="46"/>
        <end position="96"/>
    </location>
</feature>
<reference evidence="2" key="1">
    <citation type="submission" date="2023-05" db="EMBL/GenBank/DDBJ databases">
        <authorList>
            <person name="Stuckert A."/>
        </authorList>
    </citation>
    <scope>NUCLEOTIDE SEQUENCE</scope>
</reference>
<keyword evidence="3" id="KW-1185">Reference proteome</keyword>
<evidence type="ECO:0000313" key="3">
    <source>
        <dbReference type="Proteomes" id="UP001162483"/>
    </source>
</evidence>
<accession>A0ABN9F1M2</accession>